<sequence length="141" mass="15721">MLKLIGKTQGRESIAAKFTANLITAAGADRVLACDLHSGQSMGYFDISCFNIVMNLIGDGRRYDRHCCSLSFQNAISSFVNLDIVANTIPLKEHYFPQMTVLSVANLLGETIWHVHDDSFFCCIFYGTTYSLIGLFSFAFR</sequence>
<evidence type="ECO:0000313" key="3">
    <source>
        <dbReference type="Proteomes" id="UP000245207"/>
    </source>
</evidence>
<organism evidence="2 3">
    <name type="scientific">Artemisia annua</name>
    <name type="common">Sweet wormwood</name>
    <dbReference type="NCBI Taxonomy" id="35608"/>
    <lineage>
        <taxon>Eukaryota</taxon>
        <taxon>Viridiplantae</taxon>
        <taxon>Streptophyta</taxon>
        <taxon>Embryophyta</taxon>
        <taxon>Tracheophyta</taxon>
        <taxon>Spermatophyta</taxon>
        <taxon>Magnoliopsida</taxon>
        <taxon>eudicotyledons</taxon>
        <taxon>Gunneridae</taxon>
        <taxon>Pentapetalae</taxon>
        <taxon>asterids</taxon>
        <taxon>campanulids</taxon>
        <taxon>Asterales</taxon>
        <taxon>Asteraceae</taxon>
        <taxon>Asteroideae</taxon>
        <taxon>Anthemideae</taxon>
        <taxon>Artemisiinae</taxon>
        <taxon>Artemisia</taxon>
    </lineage>
</organism>
<dbReference type="OrthoDB" id="413572at2759"/>
<name>A0A2U1QCS7_ARTAN</name>
<dbReference type="STRING" id="35608.A0A2U1QCS7"/>
<comment type="similarity">
    <text evidence="1">Belongs to the ribose-phosphate pyrophosphokinase family.</text>
</comment>
<comment type="caution">
    <text evidence="2">The sequence shown here is derived from an EMBL/GenBank/DDBJ whole genome shotgun (WGS) entry which is preliminary data.</text>
</comment>
<dbReference type="GO" id="GO:0004749">
    <property type="term" value="F:ribose phosphate diphosphokinase activity"/>
    <property type="evidence" value="ECO:0007669"/>
    <property type="project" value="TreeGrafter"/>
</dbReference>
<dbReference type="GO" id="GO:0005737">
    <property type="term" value="C:cytoplasm"/>
    <property type="evidence" value="ECO:0007669"/>
    <property type="project" value="TreeGrafter"/>
</dbReference>
<dbReference type="SUPFAM" id="SSF53271">
    <property type="entry name" value="PRTase-like"/>
    <property type="match status" value="1"/>
</dbReference>
<dbReference type="GO" id="GO:0000287">
    <property type="term" value="F:magnesium ion binding"/>
    <property type="evidence" value="ECO:0007669"/>
    <property type="project" value="InterPro"/>
</dbReference>
<dbReference type="PANTHER" id="PTHR10210:SF41">
    <property type="entry name" value="RIBOSE-PHOSPHATE PYROPHOSPHOKINASE 1, CHLOROPLASTIC"/>
    <property type="match status" value="1"/>
</dbReference>
<reference evidence="2 3" key="1">
    <citation type="journal article" date="2018" name="Mol. Plant">
        <title>The genome of Artemisia annua provides insight into the evolution of Asteraceae family and artemisinin biosynthesis.</title>
        <authorList>
            <person name="Shen Q."/>
            <person name="Zhang L."/>
            <person name="Liao Z."/>
            <person name="Wang S."/>
            <person name="Yan T."/>
            <person name="Shi P."/>
            <person name="Liu M."/>
            <person name="Fu X."/>
            <person name="Pan Q."/>
            <person name="Wang Y."/>
            <person name="Lv Z."/>
            <person name="Lu X."/>
            <person name="Zhang F."/>
            <person name="Jiang W."/>
            <person name="Ma Y."/>
            <person name="Chen M."/>
            <person name="Hao X."/>
            <person name="Li L."/>
            <person name="Tang Y."/>
            <person name="Lv G."/>
            <person name="Zhou Y."/>
            <person name="Sun X."/>
            <person name="Brodelius P.E."/>
            <person name="Rose J.K.C."/>
            <person name="Tang K."/>
        </authorList>
    </citation>
    <scope>NUCLEOTIDE SEQUENCE [LARGE SCALE GENOMIC DNA]</scope>
    <source>
        <strain evidence="3">cv. Huhao1</strain>
        <tissue evidence="2">Leaf</tissue>
    </source>
</reference>
<gene>
    <name evidence="2" type="ORF">CTI12_AA046500</name>
</gene>
<protein>
    <submittedName>
        <fullName evidence="2">Ribose-phosphate pyrophosphokinase 1, chloroplastic</fullName>
    </submittedName>
</protein>
<dbReference type="InterPro" id="IPR005946">
    <property type="entry name" value="Rib-P_diPkinase"/>
</dbReference>
<dbReference type="GO" id="GO:0006015">
    <property type="term" value="P:5-phosphoribose 1-diphosphate biosynthetic process"/>
    <property type="evidence" value="ECO:0007669"/>
    <property type="project" value="TreeGrafter"/>
</dbReference>
<dbReference type="GO" id="GO:0002189">
    <property type="term" value="C:ribose phosphate diphosphokinase complex"/>
    <property type="evidence" value="ECO:0007669"/>
    <property type="project" value="TreeGrafter"/>
</dbReference>
<evidence type="ECO:0000256" key="1">
    <source>
        <dbReference type="ARBA" id="ARBA00006478"/>
    </source>
</evidence>
<keyword evidence="3" id="KW-1185">Reference proteome</keyword>
<dbReference type="Proteomes" id="UP000245207">
    <property type="component" value="Unassembled WGS sequence"/>
</dbReference>
<dbReference type="AlphaFoldDB" id="A0A2U1QCS7"/>
<proteinExistence type="inferred from homology"/>
<dbReference type="EMBL" id="PKPP01000217">
    <property type="protein sequence ID" value="PWA95806.1"/>
    <property type="molecule type" value="Genomic_DNA"/>
</dbReference>
<keyword evidence="2" id="KW-0808">Transferase</keyword>
<evidence type="ECO:0000313" key="2">
    <source>
        <dbReference type="EMBL" id="PWA95806.1"/>
    </source>
</evidence>
<accession>A0A2U1QCS7</accession>
<dbReference type="InterPro" id="IPR029057">
    <property type="entry name" value="PRTase-like"/>
</dbReference>
<keyword evidence="2" id="KW-0418">Kinase</keyword>
<dbReference type="GO" id="GO:0016301">
    <property type="term" value="F:kinase activity"/>
    <property type="evidence" value="ECO:0007669"/>
    <property type="project" value="UniProtKB-KW"/>
</dbReference>
<dbReference type="Gene3D" id="3.40.50.2020">
    <property type="match status" value="1"/>
</dbReference>
<dbReference type="GO" id="GO:0006164">
    <property type="term" value="P:purine nucleotide biosynthetic process"/>
    <property type="evidence" value="ECO:0007669"/>
    <property type="project" value="TreeGrafter"/>
</dbReference>
<dbReference type="PANTHER" id="PTHR10210">
    <property type="entry name" value="RIBOSE-PHOSPHATE DIPHOSPHOKINASE FAMILY MEMBER"/>
    <property type="match status" value="1"/>
</dbReference>